<dbReference type="Proteomes" id="UP000502415">
    <property type="component" value="Chromosome"/>
</dbReference>
<dbReference type="EMBL" id="CP051685">
    <property type="protein sequence ID" value="QJE01733.1"/>
    <property type="molecule type" value="Genomic_DNA"/>
</dbReference>
<organism evidence="7 8">
    <name type="scientific">Massilia forsythiae</name>
    <dbReference type="NCBI Taxonomy" id="2728020"/>
    <lineage>
        <taxon>Bacteria</taxon>
        <taxon>Pseudomonadati</taxon>
        <taxon>Pseudomonadota</taxon>
        <taxon>Betaproteobacteria</taxon>
        <taxon>Burkholderiales</taxon>
        <taxon>Oxalobacteraceae</taxon>
        <taxon>Telluria group</taxon>
        <taxon>Massilia</taxon>
    </lineage>
</organism>
<protein>
    <submittedName>
        <fullName evidence="7">ATP-binding cassette domain-containing protein</fullName>
    </submittedName>
</protein>
<name>A0A7Z2VYE1_9BURK</name>
<keyword evidence="8" id="KW-1185">Reference proteome</keyword>
<dbReference type="PROSITE" id="PS50893">
    <property type="entry name" value="ABC_TRANSPORTER_2"/>
    <property type="match status" value="1"/>
</dbReference>
<feature type="compositionally biased region" description="Low complexity" evidence="5">
    <location>
        <begin position="253"/>
        <end position="267"/>
    </location>
</feature>
<dbReference type="RefSeq" id="WP_170203771.1">
    <property type="nucleotide sequence ID" value="NZ_CP051685.1"/>
</dbReference>
<evidence type="ECO:0000256" key="1">
    <source>
        <dbReference type="ARBA" id="ARBA00022448"/>
    </source>
</evidence>
<keyword evidence="3" id="KW-0547">Nucleotide-binding</keyword>
<gene>
    <name evidence="7" type="ORF">HH212_18290</name>
</gene>
<evidence type="ECO:0000256" key="5">
    <source>
        <dbReference type="SAM" id="MobiDB-lite"/>
    </source>
</evidence>
<sequence>MSLLAVHDLEMRFGDRLIQEHVSLKVDEGCIFAVMGGSGCGKSTLLKHLVGLLPPASGAVCYDGVNFWDSDEAGRDALRAKFGMLFQSAALWSSMTVLENVLLPLTQRTKLDDKAREKRAREVLEWVGMEGSADAFPADLSGGMKKRVGLARAIAAEPQLLFLDEPSAGLDPISSRRLDDLILDIRERTGAAFVLVSHELPSLFAIADDGIFLDADSKHPIAHGKPADLAKQHIHPTVDAFLRREVPPEDDASTGAGAAADHGAATAPDKQKEPA</sequence>
<dbReference type="PROSITE" id="PS00211">
    <property type="entry name" value="ABC_TRANSPORTER_1"/>
    <property type="match status" value="1"/>
</dbReference>
<proteinExistence type="predicted"/>
<reference evidence="7 8" key="1">
    <citation type="submission" date="2020-04" db="EMBL/GenBank/DDBJ databases">
        <title>Genome sequencing of novel species.</title>
        <authorList>
            <person name="Heo J."/>
            <person name="Kim S.-J."/>
            <person name="Kim J.-S."/>
            <person name="Hong S.-B."/>
            <person name="Kwon S.-W."/>
        </authorList>
    </citation>
    <scope>NUCLEOTIDE SEQUENCE [LARGE SCALE GENOMIC DNA]</scope>
    <source>
        <strain evidence="7 8">GN2-R2</strain>
    </source>
</reference>
<keyword evidence="4 7" id="KW-0067">ATP-binding</keyword>
<keyword evidence="1" id="KW-0813">Transport</keyword>
<evidence type="ECO:0000259" key="6">
    <source>
        <dbReference type="PROSITE" id="PS50893"/>
    </source>
</evidence>
<evidence type="ECO:0000313" key="8">
    <source>
        <dbReference type="Proteomes" id="UP000502415"/>
    </source>
</evidence>
<dbReference type="GO" id="GO:0005524">
    <property type="term" value="F:ATP binding"/>
    <property type="evidence" value="ECO:0007669"/>
    <property type="project" value="UniProtKB-KW"/>
</dbReference>
<dbReference type="Gene3D" id="3.40.50.300">
    <property type="entry name" value="P-loop containing nucleotide triphosphate hydrolases"/>
    <property type="match status" value="1"/>
</dbReference>
<evidence type="ECO:0000313" key="7">
    <source>
        <dbReference type="EMBL" id="QJE01733.1"/>
    </source>
</evidence>
<dbReference type="SUPFAM" id="SSF52540">
    <property type="entry name" value="P-loop containing nucleoside triphosphate hydrolases"/>
    <property type="match status" value="1"/>
</dbReference>
<feature type="domain" description="ABC transporter" evidence="6">
    <location>
        <begin position="4"/>
        <end position="240"/>
    </location>
</feature>
<dbReference type="InterPro" id="IPR017871">
    <property type="entry name" value="ABC_transporter-like_CS"/>
</dbReference>
<dbReference type="InterPro" id="IPR027417">
    <property type="entry name" value="P-loop_NTPase"/>
</dbReference>
<feature type="region of interest" description="Disordered" evidence="5">
    <location>
        <begin position="244"/>
        <end position="275"/>
    </location>
</feature>
<dbReference type="PANTHER" id="PTHR43023">
    <property type="entry name" value="PROTEIN TRIGALACTOSYLDIACYLGLYCEROL 3, CHLOROPLASTIC"/>
    <property type="match status" value="1"/>
</dbReference>
<evidence type="ECO:0000256" key="4">
    <source>
        <dbReference type="ARBA" id="ARBA00022840"/>
    </source>
</evidence>
<accession>A0A7Z2VYE1</accession>
<evidence type="ECO:0000256" key="2">
    <source>
        <dbReference type="ARBA" id="ARBA00022475"/>
    </source>
</evidence>
<dbReference type="PANTHER" id="PTHR43023:SF3">
    <property type="entry name" value="PROTEIN TRIGALACTOSYLDIACYLGLYCEROL 3, CHLOROPLASTIC"/>
    <property type="match status" value="1"/>
</dbReference>
<dbReference type="GO" id="GO:0016887">
    <property type="term" value="F:ATP hydrolysis activity"/>
    <property type="evidence" value="ECO:0007669"/>
    <property type="project" value="InterPro"/>
</dbReference>
<dbReference type="InterPro" id="IPR003593">
    <property type="entry name" value="AAA+_ATPase"/>
</dbReference>
<dbReference type="AlphaFoldDB" id="A0A7Z2VYE1"/>
<evidence type="ECO:0000256" key="3">
    <source>
        <dbReference type="ARBA" id="ARBA00022741"/>
    </source>
</evidence>
<keyword evidence="2" id="KW-0472">Membrane</keyword>
<dbReference type="KEGG" id="mfy:HH212_18290"/>
<dbReference type="SMART" id="SM00382">
    <property type="entry name" value="AAA"/>
    <property type="match status" value="1"/>
</dbReference>
<dbReference type="Pfam" id="PF00005">
    <property type="entry name" value="ABC_tran"/>
    <property type="match status" value="1"/>
</dbReference>
<keyword evidence="2" id="KW-1003">Cell membrane</keyword>
<dbReference type="InterPro" id="IPR003439">
    <property type="entry name" value="ABC_transporter-like_ATP-bd"/>
</dbReference>